<dbReference type="Pfam" id="PF06985">
    <property type="entry name" value="HET"/>
    <property type="match status" value="1"/>
</dbReference>
<evidence type="ECO:0000259" key="1">
    <source>
        <dbReference type="Pfam" id="PF06985"/>
    </source>
</evidence>
<sequence length="725" mass="81416">MEGYSLRQASEGTPFDEDHLGGKFVFIDATSRRQLTQSRLVTLSIPQKQAVFQNVILDFQRRGEETQQLLSSLQRLSSETAQCFTPKSKQLDDFQFRLICPENGKAEDLTSYIALSYEWPGHEQTSQSAYDEQTGPSDHMPIPPILHEAITKSCESIGCGIWCDQICIQQDDASEKAISIGMMDVIYRQARFVAISLSDVIITTDEHEAIETLLIEYNCHANAKRAEDDVPHLYDEPPHFHTNPHLLSFYTKVMQSAYFDRAWCWHELRMGAGHIFYIQSAKEGCVLELASRFIFVIMMLAMKASHGLEKQPRMPGQETFVSFMRSQSLLDCLATTSSLSASGDADPDLTERQRALSVLRDKAAIVVNDSRLDLAIVAARFLSNLKPDEDLLQYLFRQLSILSMANGDPMPLCTSGQSLPSRIPGFRSWMFQFRQSDEPIRKDRKGDPLKADLSEVVLDEGAGDAWMRLKISHSKGEMRWRRASRPNANVAGLILDAMREEPFEKRGPLHEWMWRMIHTSPPIRNLITATIACCLENGARWILSGSPWAEGSLITALQAKADWQLDGNIALEPYQVTGFPITGSVESISQWLSTPKGKRAAVFIVEFAARILLKAVAREARSSPHPDGGMDSLAHLEPVITSIHGNSYFGVLPDEDTKGQKMVVPTALVDEKFGELRRAWFVEEVEADGEAAWSVISRQRIFGPPFTETMVEYGMSPKMYGPKMP</sequence>
<keyword evidence="3" id="KW-1185">Reference proteome</keyword>
<comment type="caution">
    <text evidence="2">The sequence shown here is derived from an EMBL/GenBank/DDBJ whole genome shotgun (WGS) entry which is preliminary data.</text>
</comment>
<evidence type="ECO:0000313" key="2">
    <source>
        <dbReference type="EMBL" id="MDI1492361.1"/>
    </source>
</evidence>
<evidence type="ECO:0000313" key="3">
    <source>
        <dbReference type="Proteomes" id="UP001161017"/>
    </source>
</evidence>
<dbReference type="PANTHER" id="PTHR24148">
    <property type="entry name" value="ANKYRIN REPEAT DOMAIN-CONTAINING PROTEIN 39 HOMOLOG-RELATED"/>
    <property type="match status" value="1"/>
</dbReference>
<dbReference type="Proteomes" id="UP001161017">
    <property type="component" value="Unassembled WGS sequence"/>
</dbReference>
<organism evidence="2 3">
    <name type="scientific">Ramalina farinacea</name>
    <dbReference type="NCBI Taxonomy" id="258253"/>
    <lineage>
        <taxon>Eukaryota</taxon>
        <taxon>Fungi</taxon>
        <taxon>Dikarya</taxon>
        <taxon>Ascomycota</taxon>
        <taxon>Pezizomycotina</taxon>
        <taxon>Lecanoromycetes</taxon>
        <taxon>OSLEUM clade</taxon>
        <taxon>Lecanoromycetidae</taxon>
        <taxon>Lecanorales</taxon>
        <taxon>Lecanorineae</taxon>
        <taxon>Ramalinaceae</taxon>
        <taxon>Ramalina</taxon>
    </lineage>
</organism>
<dbReference type="PANTHER" id="PTHR24148:SF64">
    <property type="entry name" value="HETEROKARYON INCOMPATIBILITY DOMAIN-CONTAINING PROTEIN"/>
    <property type="match status" value="1"/>
</dbReference>
<protein>
    <recommendedName>
        <fullName evidence="1">Heterokaryon incompatibility domain-containing protein</fullName>
    </recommendedName>
</protein>
<reference evidence="2" key="1">
    <citation type="journal article" date="2023" name="Genome Biol. Evol.">
        <title>First Whole Genome Sequence and Flow Cytometry Genome Size Data for the Lichen-Forming Fungus Ramalina farinacea (Ascomycota).</title>
        <authorList>
            <person name="Llewellyn T."/>
            <person name="Mian S."/>
            <person name="Hill R."/>
            <person name="Leitch I.J."/>
            <person name="Gaya E."/>
        </authorList>
    </citation>
    <scope>NUCLEOTIDE SEQUENCE</scope>
    <source>
        <strain evidence="2">LIQ254RAFAR</strain>
    </source>
</reference>
<feature type="domain" description="Heterokaryon incompatibility" evidence="1">
    <location>
        <begin position="112"/>
        <end position="267"/>
    </location>
</feature>
<dbReference type="InterPro" id="IPR010730">
    <property type="entry name" value="HET"/>
</dbReference>
<gene>
    <name evidence="2" type="ORF">OHK93_003575</name>
</gene>
<accession>A0AA43TUS8</accession>
<dbReference type="InterPro" id="IPR052895">
    <property type="entry name" value="HetReg/Transcr_Mod"/>
</dbReference>
<proteinExistence type="predicted"/>
<dbReference type="AlphaFoldDB" id="A0AA43TUS8"/>
<dbReference type="EMBL" id="JAPUFD010000018">
    <property type="protein sequence ID" value="MDI1492361.1"/>
    <property type="molecule type" value="Genomic_DNA"/>
</dbReference>
<name>A0AA43TUS8_9LECA</name>